<organism evidence="5 6">
    <name type="scientific">Sporothrix eucalyptigena</name>
    <dbReference type="NCBI Taxonomy" id="1812306"/>
    <lineage>
        <taxon>Eukaryota</taxon>
        <taxon>Fungi</taxon>
        <taxon>Dikarya</taxon>
        <taxon>Ascomycota</taxon>
        <taxon>Pezizomycotina</taxon>
        <taxon>Sordariomycetes</taxon>
        <taxon>Sordariomycetidae</taxon>
        <taxon>Ophiostomatales</taxon>
        <taxon>Ophiostomataceae</taxon>
        <taxon>Sporothrix</taxon>
    </lineage>
</organism>
<keyword evidence="2" id="KW-0677">Repeat</keyword>
<feature type="region of interest" description="Disordered" evidence="4">
    <location>
        <begin position="1"/>
        <end position="55"/>
    </location>
</feature>
<name>A0ABP0B5M1_9PEZI</name>
<accession>A0ABP0B5M1</accession>
<evidence type="ECO:0000313" key="5">
    <source>
        <dbReference type="EMBL" id="CAK7214854.1"/>
    </source>
</evidence>
<keyword evidence="1 3" id="KW-0853">WD repeat</keyword>
<evidence type="ECO:0000256" key="4">
    <source>
        <dbReference type="SAM" id="MobiDB-lite"/>
    </source>
</evidence>
<dbReference type="SMART" id="SM00320">
    <property type="entry name" value="WD40"/>
    <property type="match status" value="2"/>
</dbReference>
<proteinExistence type="predicted"/>
<dbReference type="InterPro" id="IPR001680">
    <property type="entry name" value="WD40_rpt"/>
</dbReference>
<dbReference type="PROSITE" id="PS50082">
    <property type="entry name" value="WD_REPEATS_2"/>
    <property type="match status" value="1"/>
</dbReference>
<feature type="region of interest" description="Disordered" evidence="4">
    <location>
        <begin position="133"/>
        <end position="159"/>
    </location>
</feature>
<dbReference type="Proteomes" id="UP001642482">
    <property type="component" value="Unassembled WGS sequence"/>
</dbReference>
<dbReference type="Gene3D" id="2.130.10.10">
    <property type="entry name" value="YVTN repeat-like/Quinoprotein amine dehydrogenase"/>
    <property type="match status" value="2"/>
</dbReference>
<feature type="region of interest" description="Disordered" evidence="4">
    <location>
        <begin position="243"/>
        <end position="262"/>
    </location>
</feature>
<feature type="repeat" description="WD" evidence="3">
    <location>
        <begin position="573"/>
        <end position="599"/>
    </location>
</feature>
<evidence type="ECO:0000313" key="6">
    <source>
        <dbReference type="Proteomes" id="UP001642482"/>
    </source>
</evidence>
<feature type="compositionally biased region" description="Polar residues" evidence="4">
    <location>
        <begin position="1"/>
        <end position="11"/>
    </location>
</feature>
<protein>
    <submittedName>
        <fullName evidence="5">Uncharacterized protein</fullName>
    </submittedName>
</protein>
<sequence>MDIPSAFTNSLPLPIRTKTPDPFPDFHASPPRTPQFSSLDSGYGSAEPTPVKEPSDVGEVFDFCGSYTLDGSTADSAEYQPKVDVDGCPRSALLSPHQKFLGLAADSIKQGGIKPYATINGASLRHPHRSRLGLPSAFYTKPSQRSDLRRGSDSLSSYLSSSTSSLVTSIRAPDRFVHPRDSDCAAFALGEKFRLVKPATDLTDIEKILRHDQVSPDAFVASTTHHNPVPTFANNRQEMFERNGRPTQTRSRTTLLPGQLDNDPDSEFDQGLMHGSVWSIGTVPPIVGAVDNGRGTLTQTGTAAPFFSSDFVPDPFHRHPDADKHCGRLAAALDFDQASRLLQCNVDKGVFKLQSDHTFAAHQPNRKPQPKTKKTAWNGVGWEKEGAVVVHPTKRKTENTFEMRPYRVLSAPKFRDDFYCSLLAYSPTCDTIAVGLADLLYTWSEAEGAAHINGSDDYKVWLTSMAFSSEEGGRSILAFGRSNNVFGLMAMDEANNARMLVEESSSISCLSWRPTCTMRPSKNPNNPGVLVGTEDLLVGTDSGMVLYYIVEWPDKEQMEKDKWQGDITLAARLTAHDQQVCGLAWSPDGLSFATGGNDNYCCFFYTNDVLPLHFRPGGTGRVSEGAPRRTLHSDSANSRLTVKLSNGSEVRERVRNDRFVRRLERGMETWRWEHGAAVKAVAFCPWQDGLVATGGGSNDRCIHFYHTSSGTALATIFVSSQVTSLIWSTTRREIAVTFGFAHPSHPVRIAMYSWPECKQVATIPWEGKHRALYGISCSRSLRSKLAAKKEGKDTTDHKALKDGCIAVASSEESIKFYELWPSDGKPIMGGVGMLGGSDILEDMEGIQKEGDIIR</sequence>
<dbReference type="InterPro" id="IPR033010">
    <property type="entry name" value="Cdc20/Fizzy"/>
</dbReference>
<evidence type="ECO:0000256" key="3">
    <source>
        <dbReference type="PROSITE-ProRule" id="PRU00221"/>
    </source>
</evidence>
<evidence type="ECO:0000256" key="2">
    <source>
        <dbReference type="ARBA" id="ARBA00022737"/>
    </source>
</evidence>
<keyword evidence="6" id="KW-1185">Reference proteome</keyword>
<dbReference type="EMBL" id="CAWUHD010000015">
    <property type="protein sequence ID" value="CAK7214854.1"/>
    <property type="molecule type" value="Genomic_DNA"/>
</dbReference>
<gene>
    <name evidence="5" type="ORF">SEUCBS140593_002331</name>
</gene>
<dbReference type="InterPro" id="IPR015943">
    <property type="entry name" value="WD40/YVTN_repeat-like_dom_sf"/>
</dbReference>
<dbReference type="InterPro" id="IPR036322">
    <property type="entry name" value="WD40_repeat_dom_sf"/>
</dbReference>
<comment type="caution">
    <text evidence="5">The sequence shown here is derived from an EMBL/GenBank/DDBJ whole genome shotgun (WGS) entry which is preliminary data.</text>
</comment>
<dbReference type="Pfam" id="PF00400">
    <property type="entry name" value="WD40"/>
    <property type="match status" value="1"/>
</dbReference>
<evidence type="ECO:0000256" key="1">
    <source>
        <dbReference type="ARBA" id="ARBA00022574"/>
    </source>
</evidence>
<dbReference type="SUPFAM" id="SSF50978">
    <property type="entry name" value="WD40 repeat-like"/>
    <property type="match status" value="1"/>
</dbReference>
<feature type="compositionally biased region" description="Polar residues" evidence="4">
    <location>
        <begin position="245"/>
        <end position="256"/>
    </location>
</feature>
<dbReference type="PANTHER" id="PTHR19918:SF5">
    <property type="entry name" value="MEIOSIS-SPECIFIC APC_C ACTIVATOR PROTEIN AMA1"/>
    <property type="match status" value="1"/>
</dbReference>
<dbReference type="PANTHER" id="PTHR19918">
    <property type="entry name" value="CELL DIVISION CYCLE 20 CDC20 FIZZY -RELATED"/>
    <property type="match status" value="1"/>
</dbReference>
<reference evidence="5 6" key="1">
    <citation type="submission" date="2024-01" db="EMBL/GenBank/DDBJ databases">
        <authorList>
            <person name="Allen C."/>
            <person name="Tagirdzhanova G."/>
        </authorList>
    </citation>
    <scope>NUCLEOTIDE SEQUENCE [LARGE SCALE GENOMIC DNA]</scope>
</reference>